<evidence type="ECO:0000313" key="8">
    <source>
        <dbReference type="Proteomes" id="UP000449710"/>
    </source>
</evidence>
<name>A0AA43XLE6_9CLOT</name>
<evidence type="ECO:0000256" key="3">
    <source>
        <dbReference type="ARBA" id="ARBA00022553"/>
    </source>
</evidence>
<reference evidence="7 8" key="1">
    <citation type="submission" date="2019-04" db="EMBL/GenBank/DDBJ databases">
        <title>Isachenkonia alkalipeptolytica gen. nov. sp. nov. a new anaerobic, alkiliphilic organothrophic bacterium capable to reduce synthesized ferrihydrite isolated from a soda lake.</title>
        <authorList>
            <person name="Toshchakov S.V."/>
            <person name="Zavarzina D.G."/>
            <person name="Zhilina T.N."/>
            <person name="Kostrikina N.A."/>
            <person name="Kublanov I.V."/>
        </authorList>
    </citation>
    <scope>NUCLEOTIDE SEQUENCE [LARGE SCALE GENOMIC DNA]</scope>
    <source>
        <strain evidence="7 8">Z-1701</strain>
    </source>
</reference>
<evidence type="ECO:0000256" key="4">
    <source>
        <dbReference type="ARBA" id="ARBA00022679"/>
    </source>
</evidence>
<dbReference type="InterPro" id="IPR013655">
    <property type="entry name" value="PAS_fold_3"/>
</dbReference>
<organism evidence="7 8">
    <name type="scientific">Isachenkonia alkalipeptolytica</name>
    <dbReference type="NCBI Taxonomy" id="2565777"/>
    <lineage>
        <taxon>Bacteria</taxon>
        <taxon>Bacillati</taxon>
        <taxon>Bacillota</taxon>
        <taxon>Clostridia</taxon>
        <taxon>Eubacteriales</taxon>
        <taxon>Clostridiaceae</taxon>
        <taxon>Isachenkonia</taxon>
    </lineage>
</organism>
<dbReference type="Pfam" id="PF08447">
    <property type="entry name" value="PAS_3"/>
    <property type="match status" value="1"/>
</dbReference>
<sequence>MRELTRNKANEKQSPMEDFSREELEIRYQQSLLDLQNAEDLNRKYQLILEEVNDGYWELDMIRDEFTLRSKYYRSHGVIPTLIIQRKEKWQQLIHPEDRENFHQALEAFLNSEKKFFKFSHRLKTRDDEYQWVLATGFGLRDEMKAPKRIIGTHMTLSDKGKSSGQEK</sequence>
<keyword evidence="5" id="KW-0418">Kinase</keyword>
<feature type="domain" description="PAS fold-3" evidence="6">
    <location>
        <begin position="73"/>
        <end position="154"/>
    </location>
</feature>
<dbReference type="InterPro" id="IPR052162">
    <property type="entry name" value="Sensor_kinase/Photoreceptor"/>
</dbReference>
<evidence type="ECO:0000256" key="2">
    <source>
        <dbReference type="ARBA" id="ARBA00012438"/>
    </source>
</evidence>
<dbReference type="AlphaFoldDB" id="A0AA43XLE6"/>
<keyword evidence="3" id="KW-0597">Phosphoprotein</keyword>
<dbReference type="EMBL" id="SUMG01000007">
    <property type="protein sequence ID" value="NBG88389.1"/>
    <property type="molecule type" value="Genomic_DNA"/>
</dbReference>
<dbReference type="PANTHER" id="PTHR43304:SF1">
    <property type="entry name" value="PAC DOMAIN-CONTAINING PROTEIN"/>
    <property type="match status" value="1"/>
</dbReference>
<dbReference type="InterPro" id="IPR000014">
    <property type="entry name" value="PAS"/>
</dbReference>
<proteinExistence type="predicted"/>
<dbReference type="CDD" id="cd00130">
    <property type="entry name" value="PAS"/>
    <property type="match status" value="1"/>
</dbReference>
<dbReference type="Gene3D" id="3.30.450.20">
    <property type="entry name" value="PAS domain"/>
    <property type="match status" value="1"/>
</dbReference>
<gene>
    <name evidence="7" type="ORF">ISALK_07725</name>
</gene>
<dbReference type="PANTHER" id="PTHR43304">
    <property type="entry name" value="PHYTOCHROME-LIKE PROTEIN CPH1"/>
    <property type="match status" value="1"/>
</dbReference>
<protein>
    <recommendedName>
        <fullName evidence="2">histidine kinase</fullName>
        <ecNumber evidence="2">2.7.13.3</ecNumber>
    </recommendedName>
</protein>
<evidence type="ECO:0000256" key="1">
    <source>
        <dbReference type="ARBA" id="ARBA00000085"/>
    </source>
</evidence>
<dbReference type="SUPFAM" id="SSF55785">
    <property type="entry name" value="PYP-like sensor domain (PAS domain)"/>
    <property type="match status" value="1"/>
</dbReference>
<keyword evidence="8" id="KW-1185">Reference proteome</keyword>
<dbReference type="Proteomes" id="UP000449710">
    <property type="component" value="Unassembled WGS sequence"/>
</dbReference>
<accession>A0AA43XLE6</accession>
<evidence type="ECO:0000313" key="7">
    <source>
        <dbReference type="EMBL" id="NBG88389.1"/>
    </source>
</evidence>
<keyword evidence="4" id="KW-0808">Transferase</keyword>
<comment type="catalytic activity">
    <reaction evidence="1">
        <text>ATP + protein L-histidine = ADP + protein N-phospho-L-histidine.</text>
        <dbReference type="EC" id="2.7.13.3"/>
    </reaction>
</comment>
<dbReference type="EC" id="2.7.13.3" evidence="2"/>
<evidence type="ECO:0000259" key="6">
    <source>
        <dbReference type="Pfam" id="PF08447"/>
    </source>
</evidence>
<evidence type="ECO:0000256" key="5">
    <source>
        <dbReference type="ARBA" id="ARBA00022777"/>
    </source>
</evidence>
<dbReference type="RefSeq" id="WP_160720913.1">
    <property type="nucleotide sequence ID" value="NZ_SUMG01000007.1"/>
</dbReference>
<comment type="caution">
    <text evidence="7">The sequence shown here is derived from an EMBL/GenBank/DDBJ whole genome shotgun (WGS) entry which is preliminary data.</text>
</comment>
<dbReference type="GO" id="GO:0004673">
    <property type="term" value="F:protein histidine kinase activity"/>
    <property type="evidence" value="ECO:0007669"/>
    <property type="project" value="UniProtKB-EC"/>
</dbReference>
<dbReference type="InterPro" id="IPR035965">
    <property type="entry name" value="PAS-like_dom_sf"/>
</dbReference>